<dbReference type="Proteomes" id="UP000189274">
    <property type="component" value="Unassembled WGS sequence"/>
</dbReference>
<dbReference type="InterPro" id="IPR016721">
    <property type="entry name" value="Bet3"/>
</dbReference>
<accession>A0A1V2LKT2</accession>
<dbReference type="GO" id="GO:0005783">
    <property type="term" value="C:endoplasmic reticulum"/>
    <property type="evidence" value="ECO:0007669"/>
    <property type="project" value="UniProtKB-SubCell"/>
</dbReference>
<dbReference type="CDD" id="cd14942">
    <property type="entry name" value="TRAPPC3_bet3"/>
    <property type="match status" value="1"/>
</dbReference>
<evidence type="ECO:0000256" key="1">
    <source>
        <dbReference type="ARBA" id="ARBA00004222"/>
    </source>
</evidence>
<dbReference type="AlphaFoldDB" id="A0A1V2LKT2"/>
<organism evidence="8 9">
    <name type="scientific">Pichia kudriavzevii</name>
    <name type="common">Yeast</name>
    <name type="synonym">Issatchenkia orientalis</name>
    <dbReference type="NCBI Taxonomy" id="4909"/>
    <lineage>
        <taxon>Eukaryota</taxon>
        <taxon>Fungi</taxon>
        <taxon>Dikarya</taxon>
        <taxon>Ascomycota</taxon>
        <taxon>Saccharomycotina</taxon>
        <taxon>Pichiomycetes</taxon>
        <taxon>Pichiales</taxon>
        <taxon>Pichiaceae</taxon>
        <taxon>Pichia</taxon>
    </lineage>
</organism>
<dbReference type="EMBL" id="MQVM01000019">
    <property type="protein sequence ID" value="ONH72674.1"/>
    <property type="molecule type" value="Genomic_DNA"/>
</dbReference>
<comment type="caution">
    <text evidence="8">The sequence shown here is derived from an EMBL/GenBank/DDBJ whole genome shotgun (WGS) entry which is preliminary data.</text>
</comment>
<reference evidence="9" key="1">
    <citation type="journal article" date="2017" name="Genome Announc.">
        <title>Genome sequences of Cyberlindnera fabianii 65, Pichia kudriavzevii 129, and Saccharomyces cerevisiae 131 isolated from fermented masau fruits in Zimbabwe.</title>
        <authorList>
            <person name="van Rijswijck I.M.H."/>
            <person name="Derks M.F.L."/>
            <person name="Abee T."/>
            <person name="de Ridder D."/>
            <person name="Smid E.J."/>
        </authorList>
    </citation>
    <scope>NUCLEOTIDE SEQUENCE [LARGE SCALE GENOMIC DNA]</scope>
    <source>
        <strain evidence="9">129</strain>
    </source>
</reference>
<evidence type="ECO:0000256" key="3">
    <source>
        <dbReference type="ARBA" id="ARBA00006218"/>
    </source>
</evidence>
<dbReference type="InterPro" id="IPR007194">
    <property type="entry name" value="TRAPP_component"/>
</dbReference>
<keyword evidence="7" id="KW-0333">Golgi apparatus</keyword>
<dbReference type="PANTHER" id="PTHR13048">
    <property type="entry name" value="TRAFFICKING PROTEIN PARTICLE COMPLEX SUBUNIT 3"/>
    <property type="match status" value="1"/>
</dbReference>
<comment type="subcellular location">
    <subcellularLocation>
        <location evidence="2">Endoplasmic reticulum</location>
    </subcellularLocation>
    <subcellularLocation>
        <location evidence="1">Golgi apparatus</location>
        <location evidence="1">cis-Golgi network</location>
    </subcellularLocation>
</comment>
<evidence type="ECO:0000313" key="8">
    <source>
        <dbReference type="EMBL" id="ONH72674.1"/>
    </source>
</evidence>
<evidence type="ECO:0000313" key="9">
    <source>
        <dbReference type="Proteomes" id="UP000189274"/>
    </source>
</evidence>
<evidence type="ECO:0000256" key="4">
    <source>
        <dbReference type="ARBA" id="ARBA00022448"/>
    </source>
</evidence>
<dbReference type="GO" id="GO:0005794">
    <property type="term" value="C:Golgi apparatus"/>
    <property type="evidence" value="ECO:0007669"/>
    <property type="project" value="UniProtKB-SubCell"/>
</dbReference>
<protein>
    <submittedName>
        <fullName evidence="8">Trafficking protein particle complex subunit BET3</fullName>
    </submittedName>
</protein>
<evidence type="ECO:0000256" key="2">
    <source>
        <dbReference type="ARBA" id="ARBA00004240"/>
    </source>
</evidence>
<sequence length="310" mass="35006">GGVVMALIYSIAMSQAQIYRAQALLGKITGLNAEDKRASIAWIVKEEIQVIKWLIKNNGDMISISFDNKPFLHEELSEFLVGTSKQNSRVKQIGEDIWKTQTTKINSELFTLTYGSIVAQLCREQGYNYTKVNEILYEMGDNIGVRLIDELLSKANLERCTSFKETAEIITKIGFKMFLNIVPNITYWSADGRTFQMVLPENPLADFVELPDDGDDIENDCNQELSINEQLSNLNIENESGGEIKRRKGLARKDLWYSNILCGVLHGALEMVQLDCQVTFVSDVLRGDPSTEIRVKLLQILKDEIPDGDE</sequence>
<dbReference type="GO" id="GO:0030008">
    <property type="term" value="C:TRAPP complex"/>
    <property type="evidence" value="ECO:0007669"/>
    <property type="project" value="InterPro"/>
</dbReference>
<evidence type="ECO:0000256" key="7">
    <source>
        <dbReference type="ARBA" id="ARBA00023034"/>
    </source>
</evidence>
<dbReference type="Pfam" id="PF04051">
    <property type="entry name" value="TRAPP"/>
    <property type="match status" value="2"/>
</dbReference>
<comment type="similarity">
    <text evidence="3">Belongs to the TRAPP small subunits family. BET3 subfamily.</text>
</comment>
<keyword evidence="5" id="KW-0256">Endoplasmic reticulum</keyword>
<dbReference type="VEuPathDB" id="FungiDB:C5L36_0A00747"/>
<proteinExistence type="inferred from homology"/>
<dbReference type="VEuPathDB" id="FungiDB:C5L36_0A00750"/>
<evidence type="ECO:0000256" key="6">
    <source>
        <dbReference type="ARBA" id="ARBA00022892"/>
    </source>
</evidence>
<dbReference type="SUPFAM" id="SSF111126">
    <property type="entry name" value="Ligand-binding domain in the NO signalling and Golgi transport"/>
    <property type="match status" value="1"/>
</dbReference>
<evidence type="ECO:0000256" key="5">
    <source>
        <dbReference type="ARBA" id="ARBA00022824"/>
    </source>
</evidence>
<dbReference type="Gene3D" id="3.30.1380.20">
    <property type="entry name" value="Trafficking protein particle complex subunit 3"/>
    <property type="match status" value="1"/>
</dbReference>
<keyword evidence="4" id="KW-0813">Transport</keyword>
<dbReference type="GO" id="GO:0048193">
    <property type="term" value="P:Golgi vesicle transport"/>
    <property type="evidence" value="ECO:0007669"/>
    <property type="project" value="InterPro"/>
</dbReference>
<dbReference type="InterPro" id="IPR024096">
    <property type="entry name" value="NO_sig/Golgi_transp_ligand-bd"/>
</dbReference>
<keyword evidence="6" id="KW-0931">ER-Golgi transport</keyword>
<gene>
    <name evidence="8" type="ORF">BOH78_3673</name>
</gene>
<name>A0A1V2LKT2_PICKU</name>
<feature type="non-terminal residue" evidence="8">
    <location>
        <position position="1"/>
    </location>
</feature>